<evidence type="ECO:0000313" key="2">
    <source>
        <dbReference type="EMBL" id="QHU21070.1"/>
    </source>
</evidence>
<proteinExistence type="predicted"/>
<reference evidence="2" key="1">
    <citation type="journal article" date="2020" name="Nature">
        <title>Giant virus diversity and host interactions through global metagenomics.</title>
        <authorList>
            <person name="Schulz F."/>
            <person name="Roux S."/>
            <person name="Paez-Espino D."/>
            <person name="Jungbluth S."/>
            <person name="Walsh D.A."/>
            <person name="Denef V.J."/>
            <person name="McMahon K.D."/>
            <person name="Konstantinidis K.T."/>
            <person name="Eloe-Fadrosh E.A."/>
            <person name="Kyrpides N.C."/>
            <person name="Woyke T."/>
        </authorList>
    </citation>
    <scope>NUCLEOTIDE SEQUENCE</scope>
    <source>
        <strain evidence="2">GVMAG-S-3300013094-100</strain>
    </source>
</reference>
<keyword evidence="1" id="KW-0812">Transmembrane</keyword>
<protein>
    <submittedName>
        <fullName evidence="2">Uncharacterized protein</fullName>
    </submittedName>
</protein>
<feature type="transmembrane region" description="Helical" evidence="1">
    <location>
        <begin position="308"/>
        <end position="330"/>
    </location>
</feature>
<evidence type="ECO:0000256" key="1">
    <source>
        <dbReference type="SAM" id="Phobius"/>
    </source>
</evidence>
<dbReference type="AlphaFoldDB" id="A0A6C0KWL5"/>
<keyword evidence="1" id="KW-1133">Transmembrane helix</keyword>
<feature type="transmembrane region" description="Helical" evidence="1">
    <location>
        <begin position="570"/>
        <end position="592"/>
    </location>
</feature>
<keyword evidence="1" id="KW-0472">Membrane</keyword>
<organism evidence="2">
    <name type="scientific">viral metagenome</name>
    <dbReference type="NCBI Taxonomy" id="1070528"/>
    <lineage>
        <taxon>unclassified sequences</taxon>
        <taxon>metagenomes</taxon>
        <taxon>organismal metagenomes</taxon>
    </lineage>
</organism>
<feature type="transmembrane region" description="Helical" evidence="1">
    <location>
        <begin position="424"/>
        <end position="445"/>
    </location>
</feature>
<feature type="transmembrane region" description="Helical" evidence="1">
    <location>
        <begin position="451"/>
        <end position="472"/>
    </location>
</feature>
<sequence>MNNSSGKQMKDPSLVENFDGTALNANIGGYAGGFGTSAVSSLMTQITSVMSTINANFFTKGFSQNIATNIFLGYWPNSAPPVAANSLYNYYLYTMLTTPVTANNFAFYTPNVIYTAPTGTNILTPANLITGSTALPSTSGLNVLVTTTILNASGNPTSTPTAFTGVPISSATIRDVNSLWFYSSNTSLFNFVQGLYAWHNLLIPTNWANFIQGNPTKIYVPDIPTSNGANASSLFMNTNITLTLNTNNNTVTAVNTDSSNTSSASSASAKFSISGSDSIVNIMSQIIPFPDILPYGNTINIYVMRQLFFIYIQLTQYNLALMIFIVTVLANDAANSAGYTTIDQNLLNPITAIENILKTIALDPTVYTTLLQITQDRVTEYSKSTNTITNLNNSVRKEKTQLVSNEEKIAAQNKTVALVKKYEIVAITVLCIVLALSCGLIIYPLEYTKKLTFGLLIVLFAIVSSFTISMLFNKSNISTVETFDAAVQSLLPTTVTTHNTTFYGLVVAYFTNIINNTNALQSYNLYGNVNYALQKEQSYYNDTNKGLINVNSRMDSIYKISFLDQTQKTALMNFLLSVSIISAATVMAYVAIEKYQNIAKYVLGFGLFLIAIALILYILEVTQRVRTDGNKIYWGAPTSDTLNRL</sequence>
<dbReference type="EMBL" id="MN740978">
    <property type="protein sequence ID" value="QHU21070.1"/>
    <property type="molecule type" value="Genomic_DNA"/>
</dbReference>
<name>A0A6C0KWL5_9ZZZZ</name>
<feature type="transmembrane region" description="Helical" evidence="1">
    <location>
        <begin position="598"/>
        <end position="619"/>
    </location>
</feature>
<accession>A0A6C0KWL5</accession>